<reference evidence="3 4" key="1">
    <citation type="submission" date="2016-03" db="EMBL/GenBank/DDBJ databases">
        <title>Microsymbionts genomes from the relict species Vavilovia formosa (Stev.) Fed.</title>
        <authorList>
            <person name="Kopat V."/>
            <person name="Chirak E."/>
            <person name="Kimeklis A."/>
            <person name="Andronov E."/>
        </authorList>
    </citation>
    <scope>NUCLEOTIDE SEQUENCE [LARGE SCALE GENOMIC DNA]</scope>
    <source>
        <strain evidence="3 4">Vaf07</strain>
    </source>
</reference>
<dbReference type="InterPro" id="IPR036388">
    <property type="entry name" value="WH-like_DNA-bd_sf"/>
</dbReference>
<dbReference type="InterPro" id="IPR036390">
    <property type="entry name" value="WH_DNA-bd_sf"/>
</dbReference>
<feature type="region of interest" description="Disordered" evidence="1">
    <location>
        <begin position="1"/>
        <end position="37"/>
    </location>
</feature>
<proteinExistence type="predicted"/>
<dbReference type="GO" id="GO:0006950">
    <property type="term" value="P:response to stress"/>
    <property type="evidence" value="ECO:0007669"/>
    <property type="project" value="TreeGrafter"/>
</dbReference>
<dbReference type="Gene3D" id="1.10.10.10">
    <property type="entry name" value="Winged helix-like DNA-binding domain superfamily/Winged helix DNA-binding domain"/>
    <property type="match status" value="1"/>
</dbReference>
<evidence type="ECO:0000313" key="3">
    <source>
        <dbReference type="EMBL" id="KZD20286.1"/>
    </source>
</evidence>
<dbReference type="PANTHER" id="PTHR33164:SF43">
    <property type="entry name" value="HTH-TYPE TRANSCRIPTIONAL REPRESSOR YETL"/>
    <property type="match status" value="1"/>
</dbReference>
<evidence type="ECO:0000259" key="2">
    <source>
        <dbReference type="PROSITE" id="PS50995"/>
    </source>
</evidence>
<keyword evidence="4" id="KW-1185">Reference proteome</keyword>
<dbReference type="GO" id="GO:0003700">
    <property type="term" value="F:DNA-binding transcription factor activity"/>
    <property type="evidence" value="ECO:0007669"/>
    <property type="project" value="InterPro"/>
</dbReference>
<evidence type="ECO:0000313" key="4">
    <source>
        <dbReference type="Proteomes" id="UP000076574"/>
    </source>
</evidence>
<dbReference type="STRING" id="943830.A4A58_18720"/>
<name>A0A163X1G0_9BRAD</name>
<sequence length="228" mass="24679">MAKSAARSTSIGKSVTSKSVGKEISKKPATGRPASRAALTVSRPELLVDGSDAQFRRLVHSLFGFLVRHQTLREGHAAVIGLAGIEYTTLISIRHLSAQGDVHVRAVADHLHLSGAFVTTVTNKLETKGLITKTSHTGDRRRISLVVTPHGAELLERLAPTQAQVNDVQFGCLGTREFHQLLDMVQRLVDSSDRAIALQRYLADTNVKQLSPEAQSIAVAKRGKPRKG</sequence>
<dbReference type="PROSITE" id="PS50995">
    <property type="entry name" value="HTH_MARR_2"/>
    <property type="match status" value="1"/>
</dbReference>
<dbReference type="Pfam" id="PF01047">
    <property type="entry name" value="MarR"/>
    <property type="match status" value="1"/>
</dbReference>
<dbReference type="InterPro" id="IPR000835">
    <property type="entry name" value="HTH_MarR-typ"/>
</dbReference>
<dbReference type="EMBL" id="LVYV01000056">
    <property type="protein sequence ID" value="KZD20286.1"/>
    <property type="molecule type" value="Genomic_DNA"/>
</dbReference>
<evidence type="ECO:0000256" key="1">
    <source>
        <dbReference type="SAM" id="MobiDB-lite"/>
    </source>
</evidence>
<gene>
    <name evidence="3" type="ORF">A4A58_18720</name>
</gene>
<dbReference type="RefSeq" id="WP_068738535.1">
    <property type="nucleotide sequence ID" value="NZ_LVYV01000056.1"/>
</dbReference>
<dbReference type="OrthoDB" id="8255121at2"/>
<feature type="compositionally biased region" description="Polar residues" evidence="1">
    <location>
        <begin position="1"/>
        <end position="19"/>
    </location>
</feature>
<comment type="caution">
    <text evidence="3">The sequence shown here is derived from an EMBL/GenBank/DDBJ whole genome shotgun (WGS) entry which is preliminary data.</text>
</comment>
<dbReference type="PANTHER" id="PTHR33164">
    <property type="entry name" value="TRANSCRIPTIONAL REGULATOR, MARR FAMILY"/>
    <property type="match status" value="1"/>
</dbReference>
<dbReference type="Proteomes" id="UP000076574">
    <property type="component" value="Unassembled WGS sequence"/>
</dbReference>
<dbReference type="SUPFAM" id="SSF46785">
    <property type="entry name" value="Winged helix' DNA-binding domain"/>
    <property type="match status" value="1"/>
</dbReference>
<organism evidence="3 4">
    <name type="scientific">Tardiphaga robiniae</name>
    <dbReference type="NCBI Taxonomy" id="943830"/>
    <lineage>
        <taxon>Bacteria</taxon>
        <taxon>Pseudomonadati</taxon>
        <taxon>Pseudomonadota</taxon>
        <taxon>Alphaproteobacteria</taxon>
        <taxon>Hyphomicrobiales</taxon>
        <taxon>Nitrobacteraceae</taxon>
        <taxon>Tardiphaga</taxon>
    </lineage>
</organism>
<dbReference type="InterPro" id="IPR039422">
    <property type="entry name" value="MarR/SlyA-like"/>
</dbReference>
<accession>A0A163X1G0</accession>
<feature type="domain" description="HTH marR-type" evidence="2">
    <location>
        <begin position="52"/>
        <end position="190"/>
    </location>
</feature>
<protein>
    <recommendedName>
        <fullName evidence="2">HTH marR-type domain-containing protein</fullName>
    </recommendedName>
</protein>
<dbReference type="SMART" id="SM00347">
    <property type="entry name" value="HTH_MARR"/>
    <property type="match status" value="1"/>
</dbReference>
<dbReference type="AlphaFoldDB" id="A0A163X1G0"/>